<keyword evidence="3" id="KW-1029">Fimbrium biogenesis</keyword>
<evidence type="ECO:0000256" key="2">
    <source>
        <dbReference type="ARBA" id="ARBA00008387"/>
    </source>
</evidence>
<feature type="domain" description="PilY1 beta-propeller" evidence="9">
    <location>
        <begin position="175"/>
        <end position="389"/>
    </location>
</feature>
<evidence type="ECO:0000256" key="4">
    <source>
        <dbReference type="ARBA" id="ARBA00022723"/>
    </source>
</evidence>
<evidence type="ECO:0000256" key="1">
    <source>
        <dbReference type="ARBA" id="ARBA00004561"/>
    </source>
</evidence>
<evidence type="ECO:0000313" key="10">
    <source>
        <dbReference type="EMBL" id="CAJ0775668.1"/>
    </source>
</evidence>
<evidence type="ECO:0000256" key="6">
    <source>
        <dbReference type="ARBA" id="ARBA00023263"/>
    </source>
</evidence>
<keyword evidence="11" id="KW-1185">Reference proteome</keyword>
<dbReference type="InterPro" id="IPR011047">
    <property type="entry name" value="Quinoprotein_ADH-like_sf"/>
</dbReference>
<dbReference type="Proteomes" id="UP001189813">
    <property type="component" value="Unassembled WGS sequence"/>
</dbReference>
<reference evidence="10 11" key="1">
    <citation type="submission" date="2023-07" db="EMBL/GenBank/DDBJ databases">
        <authorList>
            <person name="Peeters C."/>
        </authorList>
    </citation>
    <scope>NUCLEOTIDE SEQUENCE [LARGE SCALE GENOMIC DNA]</scope>
    <source>
        <strain evidence="10 11">LMG 19083</strain>
    </source>
</reference>
<gene>
    <name evidence="10" type="ORF">LMG19083_00061</name>
</gene>
<protein>
    <recommendedName>
        <fullName evidence="9">PilY1 beta-propeller domain-containing protein</fullName>
    </recommendedName>
</protein>
<dbReference type="EMBL" id="CATZBU010000001">
    <property type="protein sequence ID" value="CAJ0775668.1"/>
    <property type="molecule type" value="Genomic_DNA"/>
</dbReference>
<feature type="signal peptide" evidence="8">
    <location>
        <begin position="1"/>
        <end position="20"/>
    </location>
</feature>
<evidence type="ECO:0000256" key="5">
    <source>
        <dbReference type="ARBA" id="ARBA00022837"/>
    </source>
</evidence>
<feature type="chain" id="PRO_5047240002" description="PilY1 beta-propeller domain-containing protein" evidence="8">
    <location>
        <begin position="21"/>
        <end position="609"/>
    </location>
</feature>
<evidence type="ECO:0000259" key="9">
    <source>
        <dbReference type="Pfam" id="PF05567"/>
    </source>
</evidence>
<evidence type="ECO:0000313" key="11">
    <source>
        <dbReference type="Proteomes" id="UP001189813"/>
    </source>
</evidence>
<keyword evidence="6" id="KW-0281">Fimbrium</keyword>
<dbReference type="Pfam" id="PF05567">
    <property type="entry name" value="T4P_PilY1"/>
    <property type="match status" value="1"/>
</dbReference>
<keyword evidence="4" id="KW-0479">Metal-binding</keyword>
<dbReference type="RefSeq" id="WP_316663395.1">
    <property type="nucleotide sequence ID" value="NZ_CATZBU010000001.1"/>
</dbReference>
<dbReference type="SUPFAM" id="SSF50998">
    <property type="entry name" value="Quinoprotein alcohol dehydrogenase-like"/>
    <property type="match status" value="1"/>
</dbReference>
<evidence type="ECO:0000256" key="7">
    <source>
        <dbReference type="SAM" id="MobiDB-lite"/>
    </source>
</evidence>
<keyword evidence="5" id="KW-0106">Calcium</keyword>
<evidence type="ECO:0000256" key="8">
    <source>
        <dbReference type="SAM" id="SignalP"/>
    </source>
</evidence>
<accession>A0ABN9I9L4</accession>
<proteinExistence type="inferred from homology"/>
<feature type="region of interest" description="Disordered" evidence="7">
    <location>
        <begin position="468"/>
        <end position="489"/>
    </location>
</feature>
<dbReference type="InterPro" id="IPR008707">
    <property type="entry name" value="B-propeller_PilY1"/>
</dbReference>
<keyword evidence="8" id="KW-0732">Signal</keyword>
<sequence length="609" mass="64815">MKTWRIGMWLVAALSGSTMAEIGDHPAGQLPTHIVIARGDDAWSGRLRALQFLPTLGTLDAPAPPDRWEAAQLLDSTPPDARHLWTFRHGDSSAHIPAALRWAALSEAQQAAIDADDARGAIRLDYLRGVRRDENDGAGLRPRRSVLGAMRGAHVQMLGPPGFLLDPRHAPFRAEHARRPWMAYVGANDGMLHGFDARTGVERFAVMSDTVLPLAARTASSGQPAPAPVCSRPFAADAWTGSQWHSVLACTNGAMGTGLFLVDVTDPTGYTPPAMLSYDASDDASIGRMHGPIPIVPLVDGGAGQPRWFAITGNGEGDASAESRLVLLALDQPRASPWQQNRTAYGITVPHVASRGGLGAPAVALGPQGRATFAYAADRHGQIWRFDLTGAPPWPRALGANETQRRTPFFTATSHGGVAQHIQGPVLLAATAHGPMLVFTAVDGHGNATLYGVADNGKGDLTRESLEGRVTTDSPDGTVIRPEGPQTVNGWRIDLPPGQAPQDLIAAGTSSLFLTTRDFAGRDRAYLLDPRTGLPADKHGLTGQVLTGTPLIAAQAASPVKTPEGTTSQTVHTGLWQRDGERIRLVDSHAYTLRLGRVGWREMTETGAR</sequence>
<organism evidence="10 11">
    <name type="scientific">Ralstonia psammae</name>
    <dbReference type="NCBI Taxonomy" id="3058598"/>
    <lineage>
        <taxon>Bacteria</taxon>
        <taxon>Pseudomonadati</taxon>
        <taxon>Pseudomonadota</taxon>
        <taxon>Betaproteobacteria</taxon>
        <taxon>Burkholderiales</taxon>
        <taxon>Burkholderiaceae</taxon>
        <taxon>Ralstonia</taxon>
    </lineage>
</organism>
<comment type="subcellular location">
    <subcellularLocation>
        <location evidence="1">Fimbrium</location>
    </subcellularLocation>
</comment>
<evidence type="ECO:0000256" key="3">
    <source>
        <dbReference type="ARBA" id="ARBA00022558"/>
    </source>
</evidence>
<comment type="similarity">
    <text evidence="2">Belongs to the PilY1 family.</text>
</comment>
<name>A0ABN9I9L4_9RALS</name>
<comment type="caution">
    <text evidence="10">The sequence shown here is derived from an EMBL/GenBank/DDBJ whole genome shotgun (WGS) entry which is preliminary data.</text>
</comment>